<evidence type="ECO:0000256" key="5">
    <source>
        <dbReference type="ARBA" id="ARBA00023187"/>
    </source>
</evidence>
<evidence type="ECO:0000256" key="2">
    <source>
        <dbReference type="ARBA" id="ARBA00022664"/>
    </source>
</evidence>
<dbReference type="OrthoDB" id="10258585at2759"/>
<keyword evidence="5" id="KW-0508">mRNA splicing</keyword>
<dbReference type="STRING" id="930990.A0A067N1L0"/>
<keyword evidence="2" id="KW-0507">mRNA processing</keyword>
<reference evidence="10" key="1">
    <citation type="journal article" date="2014" name="Proc. Natl. Acad. Sci. U.S.A.">
        <title>Extensive sampling of basidiomycete genomes demonstrates inadequacy of the white-rot/brown-rot paradigm for wood decay fungi.</title>
        <authorList>
            <person name="Riley R."/>
            <person name="Salamov A.A."/>
            <person name="Brown D.W."/>
            <person name="Nagy L.G."/>
            <person name="Floudas D."/>
            <person name="Held B.W."/>
            <person name="Levasseur A."/>
            <person name="Lombard V."/>
            <person name="Morin E."/>
            <person name="Otillar R."/>
            <person name="Lindquist E.A."/>
            <person name="Sun H."/>
            <person name="LaButti K.M."/>
            <person name="Schmutz J."/>
            <person name="Jabbour D."/>
            <person name="Luo H."/>
            <person name="Baker S.E."/>
            <person name="Pisabarro A.G."/>
            <person name="Walton J.D."/>
            <person name="Blanchette R.A."/>
            <person name="Henrissat B."/>
            <person name="Martin F."/>
            <person name="Cullen D."/>
            <person name="Hibbett D.S."/>
            <person name="Grigoriev I.V."/>
        </authorList>
    </citation>
    <scope>NUCLEOTIDE SEQUENCE [LARGE SCALE GENOMIC DNA]</scope>
    <source>
        <strain evidence="10">FD-172 SS1</strain>
    </source>
</reference>
<dbReference type="EMBL" id="KL198016">
    <property type="protein sequence ID" value="KDQ21873.1"/>
    <property type="molecule type" value="Genomic_DNA"/>
</dbReference>
<dbReference type="SUPFAM" id="SSF54928">
    <property type="entry name" value="RNA-binding domain, RBD"/>
    <property type="match status" value="2"/>
</dbReference>
<dbReference type="Gene3D" id="3.30.70.330">
    <property type="match status" value="2"/>
</dbReference>
<feature type="region of interest" description="Disordered" evidence="7">
    <location>
        <begin position="95"/>
        <end position="131"/>
    </location>
</feature>
<keyword evidence="4 6" id="KW-0694">RNA-binding</keyword>
<protein>
    <recommendedName>
        <fullName evidence="8">RRM domain-containing protein</fullName>
    </recommendedName>
</protein>
<dbReference type="SMART" id="SM00360">
    <property type="entry name" value="RRM"/>
    <property type="match status" value="2"/>
</dbReference>
<evidence type="ECO:0000259" key="8">
    <source>
        <dbReference type="PROSITE" id="PS50102"/>
    </source>
</evidence>
<dbReference type="GO" id="GO:0005686">
    <property type="term" value="C:U2 snRNP"/>
    <property type="evidence" value="ECO:0007669"/>
    <property type="project" value="TreeGrafter"/>
</dbReference>
<sequence>MSEAPALLQPTDPTLGALSGPTDERVFFSRETQTWRFEDDNGVEWEWDTTKNKWVQDLDEEIVKSQQAAYSVEGVDEDALAAPFAARFAKKRKEVDYTSNTATDAPGPSIKRAKNQKSANKPPREPQSKNTAVYVTGLPPDATVEEIAARFSKCGLLMEDDDEQPKIKLYAFEDGTFNGEALVVFFMEESVTLALNLLDEAELRLGDPSTKMSVKKGEFGHKSGGGGEANTVKRVVDKKKATKRIVRMKNKLADWDSDDEFGPSKDSSKSSASVNTRVVVLKHIFTLKELEEDATLLLELKEDVREECETLGEVTNVVLYDKEEDGVMTAKFRDPLSAQACIIKMNGRYFDGRQVEARLYDGQERYQRSGTGNDDDDDDDEAEKKRLDAFASWLEGDQ</sequence>
<dbReference type="CDD" id="cd12285">
    <property type="entry name" value="RRM3_RBM39_like"/>
    <property type="match status" value="1"/>
</dbReference>
<dbReference type="GO" id="GO:0003723">
    <property type="term" value="F:RNA binding"/>
    <property type="evidence" value="ECO:0007669"/>
    <property type="project" value="UniProtKB-UniRule"/>
</dbReference>
<dbReference type="PROSITE" id="PS50102">
    <property type="entry name" value="RRM"/>
    <property type="match status" value="1"/>
</dbReference>
<keyword evidence="3" id="KW-0677">Repeat</keyword>
<feature type="region of interest" description="Disordered" evidence="7">
    <location>
        <begin position="362"/>
        <end position="382"/>
    </location>
</feature>
<evidence type="ECO:0000313" key="10">
    <source>
        <dbReference type="Proteomes" id="UP000027195"/>
    </source>
</evidence>
<feature type="domain" description="RRM" evidence="8">
    <location>
        <begin position="131"/>
        <end position="219"/>
    </location>
</feature>
<evidence type="ECO:0000256" key="1">
    <source>
        <dbReference type="ARBA" id="ARBA00007747"/>
    </source>
</evidence>
<evidence type="ECO:0000256" key="4">
    <source>
        <dbReference type="ARBA" id="ARBA00022884"/>
    </source>
</evidence>
<dbReference type="Proteomes" id="UP000027195">
    <property type="component" value="Unassembled WGS sequence"/>
</dbReference>
<name>A0A067N1L0_BOTB1</name>
<dbReference type="InterPro" id="IPR034392">
    <property type="entry name" value="TatSF1-like_RRM1"/>
</dbReference>
<dbReference type="GO" id="GO:0000398">
    <property type="term" value="P:mRNA splicing, via spliceosome"/>
    <property type="evidence" value="ECO:0007669"/>
    <property type="project" value="InterPro"/>
</dbReference>
<organism evidence="9 10">
    <name type="scientific">Botryobasidium botryosum (strain FD-172 SS1)</name>
    <dbReference type="NCBI Taxonomy" id="930990"/>
    <lineage>
        <taxon>Eukaryota</taxon>
        <taxon>Fungi</taxon>
        <taxon>Dikarya</taxon>
        <taxon>Basidiomycota</taxon>
        <taxon>Agaricomycotina</taxon>
        <taxon>Agaricomycetes</taxon>
        <taxon>Cantharellales</taxon>
        <taxon>Botryobasidiaceae</taxon>
        <taxon>Botryobasidium</taxon>
    </lineage>
</organism>
<comment type="similarity">
    <text evidence="1">Belongs to the HTATSF1 family.</text>
</comment>
<proteinExistence type="inferred from homology"/>
<dbReference type="Pfam" id="PF00076">
    <property type="entry name" value="RRM_1"/>
    <property type="match status" value="2"/>
</dbReference>
<evidence type="ECO:0000256" key="3">
    <source>
        <dbReference type="ARBA" id="ARBA00022737"/>
    </source>
</evidence>
<keyword evidence="10" id="KW-1185">Reference proteome</keyword>
<evidence type="ECO:0000313" key="9">
    <source>
        <dbReference type="EMBL" id="KDQ21873.1"/>
    </source>
</evidence>
<dbReference type="InParanoid" id="A0A067N1L0"/>
<dbReference type="InterPro" id="IPR034393">
    <property type="entry name" value="TatSF1-like"/>
</dbReference>
<dbReference type="FunFam" id="3.30.70.330:FF:000105">
    <property type="entry name" value="HIV Tat-specific factor 1 homolog"/>
    <property type="match status" value="1"/>
</dbReference>
<dbReference type="InterPro" id="IPR035979">
    <property type="entry name" value="RBD_domain_sf"/>
</dbReference>
<dbReference type="AlphaFoldDB" id="A0A067N1L0"/>
<gene>
    <name evidence="9" type="ORF">BOTBODRAFT_99407</name>
</gene>
<dbReference type="GO" id="GO:0005684">
    <property type="term" value="C:U2-type spliceosomal complex"/>
    <property type="evidence" value="ECO:0007669"/>
    <property type="project" value="TreeGrafter"/>
</dbReference>
<dbReference type="PANTHER" id="PTHR15608:SF0">
    <property type="entry name" value="HIV TAT-SPECIFIC FACTOR 1"/>
    <property type="match status" value="1"/>
</dbReference>
<dbReference type="InterPro" id="IPR000504">
    <property type="entry name" value="RRM_dom"/>
</dbReference>
<evidence type="ECO:0000256" key="6">
    <source>
        <dbReference type="PROSITE-ProRule" id="PRU00176"/>
    </source>
</evidence>
<accession>A0A067N1L0</accession>
<dbReference type="CDD" id="cd12281">
    <property type="entry name" value="RRM1_TatSF1_like"/>
    <property type="match status" value="1"/>
</dbReference>
<dbReference type="FunCoup" id="A0A067N1L0">
    <property type="interactions" value="93"/>
</dbReference>
<evidence type="ECO:0000256" key="7">
    <source>
        <dbReference type="SAM" id="MobiDB-lite"/>
    </source>
</evidence>
<dbReference type="InterPro" id="IPR012677">
    <property type="entry name" value="Nucleotide-bd_a/b_plait_sf"/>
</dbReference>
<dbReference type="HOGENOM" id="CLU_026945_0_2_1"/>
<feature type="region of interest" description="Disordered" evidence="7">
    <location>
        <begin position="1"/>
        <end position="22"/>
    </location>
</feature>
<dbReference type="PANTHER" id="PTHR15608">
    <property type="entry name" value="SPLICING FACTOR U2AF-ASSOCIATED PROTEIN 2"/>
    <property type="match status" value="1"/>
</dbReference>